<evidence type="ECO:0008006" key="3">
    <source>
        <dbReference type="Google" id="ProtNLM"/>
    </source>
</evidence>
<dbReference type="RefSeq" id="WP_035234044.1">
    <property type="nucleotide sequence ID" value="NZ_ARXV01000014.1"/>
</dbReference>
<protein>
    <recommendedName>
        <fullName evidence="3">Restriction endonuclease type IV Mrr domain-containing protein</fullName>
    </recommendedName>
</protein>
<reference evidence="1 2" key="1">
    <citation type="submission" date="2012-09" db="EMBL/GenBank/DDBJ databases">
        <title>Genome Sequence of alkane-degrading Bacterium Alcanivorax sp. 19-m-6.</title>
        <authorList>
            <person name="Lai Q."/>
            <person name="Shao Z."/>
        </authorList>
    </citation>
    <scope>NUCLEOTIDE SEQUENCE [LARGE SCALE GENOMIC DNA]</scope>
    <source>
        <strain evidence="1 2">19-m-6</strain>
    </source>
</reference>
<accession>A0A095TMS3</accession>
<sequence length="485" mass="55277">MRKEISNEQIKIESEAGFKPLTIESGITLLPFSELGDREFELLSYLLVQDEINESKHANLDNISLMQGVSERGRDCVLYNQGKVVGLIQCKKYTGRLTKPQALKEIIKFLLFANLDNSLLPNPDNFEYKLYVSNDLTEPAITLINEYAAKVSDEITNGTIDQYIQEIIHEYESFAAFKENAPSDTIKSQLKKIKVSYSNATELSARTYSNDKLLSLFFNVKTIVDLEGADNLIRNALDDYGLKYLTDEDLKKLQDRIGNTKEENRINLGFVDFFGYNKEFFKFLKGDPFKEVLQSVVGVNSLLDKYLLDFINSKIHELVLLYITEGLLNRGKIHTFSIGIAAPYLLKRLSMTLLAKSMPEAMLTKYYPQFSMTKEELVSDIAETLYESSERVMAKDYSQLVGSPEDIEFKIRFFSHMHIGLNSIEDAKAVFTKDMEVIQPVLDSIENEINNLLQEERTVVIKDSSFLDDKDQIQAFASTIKAIDS</sequence>
<dbReference type="eggNOG" id="COG5635">
    <property type="taxonomic scope" value="Bacteria"/>
</dbReference>
<dbReference type="AlphaFoldDB" id="A0A095TMS3"/>
<organism evidence="1 2">
    <name type="scientific">Alcanivorax nanhaiticus</name>
    <dbReference type="NCBI Taxonomy" id="1177154"/>
    <lineage>
        <taxon>Bacteria</taxon>
        <taxon>Pseudomonadati</taxon>
        <taxon>Pseudomonadota</taxon>
        <taxon>Gammaproteobacteria</taxon>
        <taxon>Oceanospirillales</taxon>
        <taxon>Alcanivoracaceae</taxon>
        <taxon>Alcanivorax</taxon>
    </lineage>
</organism>
<dbReference type="EMBL" id="ARXV01000014">
    <property type="protein sequence ID" value="KGD63728.1"/>
    <property type="molecule type" value="Genomic_DNA"/>
</dbReference>
<dbReference type="PATRIC" id="fig|1177154.3.peg.2974"/>
<name>A0A095TMS3_9GAMM</name>
<dbReference type="OrthoDB" id="811374at2"/>
<comment type="caution">
    <text evidence="1">The sequence shown here is derived from an EMBL/GenBank/DDBJ whole genome shotgun (WGS) entry which is preliminary data.</text>
</comment>
<dbReference type="Proteomes" id="UP000029444">
    <property type="component" value="Unassembled WGS sequence"/>
</dbReference>
<proteinExistence type="predicted"/>
<gene>
    <name evidence="1" type="ORF">Y5S_02935</name>
</gene>
<evidence type="ECO:0000313" key="1">
    <source>
        <dbReference type="EMBL" id="KGD63728.1"/>
    </source>
</evidence>
<keyword evidence="2" id="KW-1185">Reference proteome</keyword>
<evidence type="ECO:0000313" key="2">
    <source>
        <dbReference type="Proteomes" id="UP000029444"/>
    </source>
</evidence>